<feature type="compositionally biased region" description="Basic residues" evidence="1">
    <location>
        <begin position="144"/>
        <end position="157"/>
    </location>
</feature>
<evidence type="ECO:0000256" key="1">
    <source>
        <dbReference type="SAM" id="MobiDB-lite"/>
    </source>
</evidence>
<feature type="compositionally biased region" description="Low complexity" evidence="1">
    <location>
        <begin position="109"/>
        <end position="122"/>
    </location>
</feature>
<dbReference type="AlphaFoldDB" id="A0A0K2TNV6"/>
<name>A0A0K2TNV6_LEPSM</name>
<feature type="signal peptide" evidence="2">
    <location>
        <begin position="1"/>
        <end position="21"/>
    </location>
</feature>
<accession>A0A0K2TNV6</accession>
<feature type="compositionally biased region" description="Low complexity" evidence="1">
    <location>
        <begin position="131"/>
        <end position="140"/>
    </location>
</feature>
<feature type="chain" id="PRO_5005487934" evidence="2">
    <location>
        <begin position="22"/>
        <end position="157"/>
    </location>
</feature>
<feature type="compositionally biased region" description="Low complexity" evidence="1">
    <location>
        <begin position="87"/>
        <end position="101"/>
    </location>
</feature>
<keyword evidence="2" id="KW-0732">Signal</keyword>
<reference evidence="3" key="1">
    <citation type="submission" date="2014-05" db="EMBL/GenBank/DDBJ databases">
        <authorList>
            <person name="Chronopoulou M."/>
        </authorList>
    </citation>
    <scope>NUCLEOTIDE SEQUENCE</scope>
    <source>
        <tissue evidence="3">Whole organism</tissue>
    </source>
</reference>
<dbReference type="EMBL" id="HACA01009755">
    <property type="protein sequence ID" value="CDW27116.1"/>
    <property type="molecule type" value="Transcribed_RNA"/>
</dbReference>
<proteinExistence type="predicted"/>
<evidence type="ECO:0000313" key="3">
    <source>
        <dbReference type="EMBL" id="CDW27116.1"/>
    </source>
</evidence>
<organism evidence="3">
    <name type="scientific">Lepeophtheirus salmonis</name>
    <name type="common">Salmon louse</name>
    <name type="synonym">Caligus salmonis</name>
    <dbReference type="NCBI Taxonomy" id="72036"/>
    <lineage>
        <taxon>Eukaryota</taxon>
        <taxon>Metazoa</taxon>
        <taxon>Ecdysozoa</taxon>
        <taxon>Arthropoda</taxon>
        <taxon>Crustacea</taxon>
        <taxon>Multicrustacea</taxon>
        <taxon>Hexanauplia</taxon>
        <taxon>Copepoda</taxon>
        <taxon>Siphonostomatoida</taxon>
        <taxon>Caligidae</taxon>
        <taxon>Lepeophtheirus</taxon>
    </lineage>
</organism>
<evidence type="ECO:0000256" key="2">
    <source>
        <dbReference type="SAM" id="SignalP"/>
    </source>
</evidence>
<protein>
    <submittedName>
        <fullName evidence="3">Uncharacterized protein</fullName>
    </submittedName>
</protein>
<feature type="region of interest" description="Disordered" evidence="1">
    <location>
        <begin position="76"/>
        <end position="157"/>
    </location>
</feature>
<sequence length="157" mass="17229">MKLLILVVCLGVISSFIPSEAKRRGVNCGIACYKLEKCLRQISGGGARPGQLGTTGQLVLNTCDAGECDCEAEKAKKEAKRNKKKSSTTTTTPSPKVNKTSGKSRNRFRSSSSFSPKRNNSKQVEDKDDTTTTTPSSTTTQKSFRSRFRRFNPKRVT</sequence>
<feature type="compositionally biased region" description="Basic residues" evidence="1">
    <location>
        <begin position="77"/>
        <end position="86"/>
    </location>
</feature>